<gene>
    <name evidence="1" type="primary">tc3a_310</name>
    <name evidence="1" type="ORF">AVEN_32903_1</name>
</gene>
<accession>A0A4Y2IJX8</accession>
<dbReference type="AlphaFoldDB" id="A0A4Y2IJX8"/>
<dbReference type="OrthoDB" id="10006939at2759"/>
<dbReference type="Proteomes" id="UP000499080">
    <property type="component" value="Unassembled WGS sequence"/>
</dbReference>
<organism evidence="1 2">
    <name type="scientific">Araneus ventricosus</name>
    <name type="common">Orbweaver spider</name>
    <name type="synonym">Epeira ventricosa</name>
    <dbReference type="NCBI Taxonomy" id="182803"/>
    <lineage>
        <taxon>Eukaryota</taxon>
        <taxon>Metazoa</taxon>
        <taxon>Ecdysozoa</taxon>
        <taxon>Arthropoda</taxon>
        <taxon>Chelicerata</taxon>
        <taxon>Arachnida</taxon>
        <taxon>Araneae</taxon>
        <taxon>Araneomorphae</taxon>
        <taxon>Entelegynae</taxon>
        <taxon>Araneoidea</taxon>
        <taxon>Araneidae</taxon>
        <taxon>Araneus</taxon>
    </lineage>
</organism>
<dbReference type="Gene3D" id="3.30.420.10">
    <property type="entry name" value="Ribonuclease H-like superfamily/Ribonuclease H"/>
    <property type="match status" value="1"/>
</dbReference>
<dbReference type="InterPro" id="IPR036397">
    <property type="entry name" value="RNaseH_sf"/>
</dbReference>
<evidence type="ECO:0000313" key="1">
    <source>
        <dbReference type="EMBL" id="GBM77880.1"/>
    </source>
</evidence>
<name>A0A4Y2IJX8_ARAVE</name>
<reference evidence="1 2" key="1">
    <citation type="journal article" date="2019" name="Sci. Rep.">
        <title>Orb-weaving spider Araneus ventricosus genome elucidates the spidroin gene catalogue.</title>
        <authorList>
            <person name="Kono N."/>
            <person name="Nakamura H."/>
            <person name="Ohtoshi R."/>
            <person name="Moran D.A.P."/>
            <person name="Shinohara A."/>
            <person name="Yoshida Y."/>
            <person name="Fujiwara M."/>
            <person name="Mori M."/>
            <person name="Tomita M."/>
            <person name="Arakawa K."/>
        </authorList>
    </citation>
    <scope>NUCLEOTIDE SEQUENCE [LARGE SCALE GENOMIC DNA]</scope>
</reference>
<evidence type="ECO:0000313" key="2">
    <source>
        <dbReference type="Proteomes" id="UP000499080"/>
    </source>
</evidence>
<dbReference type="GO" id="GO:0003676">
    <property type="term" value="F:nucleic acid binding"/>
    <property type="evidence" value="ECO:0007669"/>
    <property type="project" value="InterPro"/>
</dbReference>
<dbReference type="EMBL" id="BGPR01002716">
    <property type="protein sequence ID" value="GBM77880.1"/>
    <property type="molecule type" value="Genomic_DNA"/>
</dbReference>
<comment type="caution">
    <text evidence="1">The sequence shown here is derived from an EMBL/GenBank/DDBJ whole genome shotgun (WGS) entry which is preliminary data.</text>
</comment>
<keyword evidence="2" id="KW-1185">Reference proteome</keyword>
<proteinExistence type="predicted"/>
<protein>
    <submittedName>
        <fullName evidence="1">Transposable element Tc3 transposase</fullName>
    </submittedName>
</protein>
<sequence>MKKIGIWMVMMGLHAIDMIFAKKPRNIFSRQHGGGSLMVWGPICFNEQISLTFFSGRQKSENYQETFANHILHFGEILSGTDWTFRHDKVSVHAFKSKSQWLRSYMVSVLNWPVLSPDFHPIENVWDILTSSVYQNGKLHFSAEKLRVAIEDA</sequence>